<keyword evidence="7 9" id="KW-0472">Membrane</keyword>
<evidence type="ECO:0000256" key="8">
    <source>
        <dbReference type="ARBA" id="ARBA00023315"/>
    </source>
</evidence>
<dbReference type="InterPro" id="IPR004563">
    <property type="entry name" value="Apolipo_AcylTrfase"/>
</dbReference>
<dbReference type="CDD" id="cd07571">
    <property type="entry name" value="ALP_N-acyl_transferase"/>
    <property type="match status" value="1"/>
</dbReference>
<keyword evidence="12" id="KW-1185">Reference proteome</keyword>
<comment type="catalytic activity">
    <reaction evidence="9">
        <text>N-terminal S-1,2-diacyl-sn-glyceryl-L-cysteinyl-[lipoprotein] + a glycerophospholipid = N-acyl-S-1,2-diacyl-sn-glyceryl-L-cysteinyl-[lipoprotein] + a 2-acyl-sn-glycero-3-phospholipid + H(+)</text>
        <dbReference type="Rhea" id="RHEA:48228"/>
        <dbReference type="Rhea" id="RHEA-COMP:14681"/>
        <dbReference type="Rhea" id="RHEA-COMP:14684"/>
        <dbReference type="ChEBI" id="CHEBI:15378"/>
        <dbReference type="ChEBI" id="CHEBI:136912"/>
        <dbReference type="ChEBI" id="CHEBI:140656"/>
        <dbReference type="ChEBI" id="CHEBI:140657"/>
        <dbReference type="ChEBI" id="CHEBI:140660"/>
        <dbReference type="EC" id="2.3.1.269"/>
    </reaction>
</comment>
<dbReference type="PROSITE" id="PS50263">
    <property type="entry name" value="CN_HYDROLASE"/>
    <property type="match status" value="1"/>
</dbReference>
<evidence type="ECO:0000313" key="12">
    <source>
        <dbReference type="Proteomes" id="UP000245506"/>
    </source>
</evidence>
<comment type="pathway">
    <text evidence="9">Protein modification; lipoprotein biosynthesis (N-acyl transfer).</text>
</comment>
<dbReference type="InterPro" id="IPR036526">
    <property type="entry name" value="C-N_Hydrolase_sf"/>
</dbReference>
<dbReference type="OrthoDB" id="9804277at2"/>
<comment type="function">
    <text evidence="9">Catalyzes the phospholipid dependent N-acylation of the N-terminal cysteine of apolipoprotein, the last step in lipoprotein maturation.</text>
</comment>
<dbReference type="EMBL" id="QGKL01000012">
    <property type="protein sequence ID" value="PWQ98270.1"/>
    <property type="molecule type" value="Genomic_DNA"/>
</dbReference>
<evidence type="ECO:0000256" key="9">
    <source>
        <dbReference type="HAMAP-Rule" id="MF_01148"/>
    </source>
</evidence>
<keyword evidence="4 9" id="KW-0808">Transferase</keyword>
<dbReference type="GO" id="GO:0016410">
    <property type="term" value="F:N-acyltransferase activity"/>
    <property type="evidence" value="ECO:0007669"/>
    <property type="project" value="UniProtKB-UniRule"/>
</dbReference>
<evidence type="ECO:0000313" key="11">
    <source>
        <dbReference type="EMBL" id="PWQ98270.1"/>
    </source>
</evidence>
<dbReference type="Pfam" id="PF20154">
    <property type="entry name" value="LNT_N"/>
    <property type="match status" value="1"/>
</dbReference>
<evidence type="ECO:0000256" key="7">
    <source>
        <dbReference type="ARBA" id="ARBA00023136"/>
    </source>
</evidence>
<dbReference type="UniPathway" id="UPA00666"/>
<keyword evidence="3 9" id="KW-1003">Cell membrane</keyword>
<dbReference type="AlphaFoldDB" id="A0A317CPH2"/>
<dbReference type="PANTHER" id="PTHR38686:SF1">
    <property type="entry name" value="APOLIPOPROTEIN N-ACYLTRANSFERASE"/>
    <property type="match status" value="1"/>
</dbReference>
<dbReference type="InterPro" id="IPR045378">
    <property type="entry name" value="LNT_N"/>
</dbReference>
<dbReference type="EC" id="2.3.1.269" evidence="9"/>
<dbReference type="HAMAP" id="MF_01148">
    <property type="entry name" value="Lnt"/>
    <property type="match status" value="1"/>
</dbReference>
<evidence type="ECO:0000256" key="3">
    <source>
        <dbReference type="ARBA" id="ARBA00022475"/>
    </source>
</evidence>
<dbReference type="Gene3D" id="3.60.110.10">
    <property type="entry name" value="Carbon-nitrogen hydrolase"/>
    <property type="match status" value="1"/>
</dbReference>
<dbReference type="Pfam" id="PF00795">
    <property type="entry name" value="CN_hydrolase"/>
    <property type="match status" value="1"/>
</dbReference>
<proteinExistence type="inferred from homology"/>
<keyword evidence="6 9" id="KW-1133">Transmembrane helix</keyword>
<keyword evidence="11" id="KW-0449">Lipoprotein</keyword>
<accession>A0A317CPH2</accession>
<comment type="similarity">
    <text evidence="2 9">Belongs to the CN hydrolase family. Apolipoprotein N-acyltransferase subfamily.</text>
</comment>
<protein>
    <recommendedName>
        <fullName evidence="9">Apolipoprotein N-acyltransferase</fullName>
        <shortName evidence="9">ALP N-acyltransferase</shortName>
        <ecNumber evidence="9">2.3.1.269</ecNumber>
    </recommendedName>
</protein>
<evidence type="ECO:0000256" key="1">
    <source>
        <dbReference type="ARBA" id="ARBA00004651"/>
    </source>
</evidence>
<feature type="transmembrane region" description="Helical" evidence="9">
    <location>
        <begin position="12"/>
        <end position="41"/>
    </location>
</feature>
<evidence type="ECO:0000256" key="6">
    <source>
        <dbReference type="ARBA" id="ARBA00022989"/>
    </source>
</evidence>
<dbReference type="PANTHER" id="PTHR38686">
    <property type="entry name" value="APOLIPOPROTEIN N-ACYLTRANSFERASE"/>
    <property type="match status" value="1"/>
</dbReference>
<dbReference type="GO" id="GO:0005886">
    <property type="term" value="C:plasma membrane"/>
    <property type="evidence" value="ECO:0007669"/>
    <property type="project" value="UniProtKB-SubCell"/>
</dbReference>
<evidence type="ECO:0000256" key="4">
    <source>
        <dbReference type="ARBA" id="ARBA00022679"/>
    </source>
</evidence>
<keyword evidence="5 9" id="KW-0812">Transmembrane</keyword>
<evidence type="ECO:0000256" key="5">
    <source>
        <dbReference type="ARBA" id="ARBA00022692"/>
    </source>
</evidence>
<evidence type="ECO:0000259" key="10">
    <source>
        <dbReference type="PROSITE" id="PS50263"/>
    </source>
</evidence>
<feature type="transmembrane region" description="Helical" evidence="9">
    <location>
        <begin position="212"/>
        <end position="231"/>
    </location>
</feature>
<dbReference type="GO" id="GO:0042158">
    <property type="term" value="P:lipoprotein biosynthetic process"/>
    <property type="evidence" value="ECO:0007669"/>
    <property type="project" value="UniProtKB-UniRule"/>
</dbReference>
<dbReference type="Proteomes" id="UP000245506">
    <property type="component" value="Unassembled WGS sequence"/>
</dbReference>
<feature type="transmembrane region" description="Helical" evidence="9">
    <location>
        <begin position="121"/>
        <end position="140"/>
    </location>
</feature>
<comment type="caution">
    <text evidence="11">The sequence shown here is derived from an EMBL/GenBank/DDBJ whole genome shotgun (WGS) entry which is preliminary data.</text>
</comment>
<dbReference type="NCBIfam" id="TIGR00546">
    <property type="entry name" value="lnt"/>
    <property type="match status" value="1"/>
</dbReference>
<dbReference type="InterPro" id="IPR003010">
    <property type="entry name" value="C-N_Hydrolase"/>
</dbReference>
<feature type="transmembrane region" description="Helical" evidence="9">
    <location>
        <begin position="160"/>
        <end position="185"/>
    </location>
</feature>
<reference evidence="11 12" key="1">
    <citation type="submission" date="2018-05" db="EMBL/GenBank/DDBJ databases">
        <title>Leucothrix arctica sp. nov., isolated from Arctic seawater.</title>
        <authorList>
            <person name="Choi A."/>
            <person name="Baek K."/>
        </authorList>
    </citation>
    <scope>NUCLEOTIDE SEQUENCE [LARGE SCALE GENOMIC DNA]</scope>
    <source>
        <strain evidence="11 12">IMCC9719</strain>
    </source>
</reference>
<dbReference type="SUPFAM" id="SSF56317">
    <property type="entry name" value="Carbon-nitrogen hydrolase"/>
    <property type="match status" value="1"/>
</dbReference>
<dbReference type="RefSeq" id="WP_109822111.1">
    <property type="nucleotide sequence ID" value="NZ_QGKL01000012.1"/>
</dbReference>
<keyword evidence="8 9" id="KW-0012">Acyltransferase</keyword>
<feature type="domain" description="CN hydrolase" evidence="10">
    <location>
        <begin position="249"/>
        <end position="488"/>
    </location>
</feature>
<name>A0A317CPH2_9GAMM</name>
<comment type="subcellular location">
    <subcellularLocation>
        <location evidence="1 9">Cell membrane</location>
        <topology evidence="1 9">Multi-pass membrane protein</topology>
    </subcellularLocation>
</comment>
<feature type="transmembrane region" description="Helical" evidence="9">
    <location>
        <begin position="53"/>
        <end position="73"/>
    </location>
</feature>
<feature type="transmembrane region" description="Helical" evidence="9">
    <location>
        <begin position="498"/>
        <end position="517"/>
    </location>
</feature>
<sequence>MQSVIKKRHYLMSLIAGACMVLSFAPLSFFPIAFISPAILFYLMLQTTQRRQLVGLGWAFGIGLFGVGASWVFQSMHSFAQAPVILAGGLTFLFVLVLALLVALFGFIVSFFTKSLLIVRLLFVFPAAWVFVEWCRAWVLTGFPWLYAGHSQIDTWLSQYAPVGGVLLVSWVVVLISGGIVLLLAGPNAERVYNSGIPGAHFMRVEEPFSNYCRVIGFTVIAALVAGGWGLNQFSWVKDTGDTLRASLIQANITQDQKWLPEQRVPSVERYMSMTRANWESDIIVWPETAVPGILAQYTDLVITPMHSEAVANNTRIVLGGFYQTDDGQVQNSAMVVGEPNNMADIYSKRHLVPLGEYIPLLKYLQWLSRWMNIPFDNVSVGGSDGLLSVGQYQAQLSICYEDAFGEEIIADLPEADFLINITNDGWFSGSFQPFQHMQIARFRALETGRYLLRATNTGVSGIVDHKGKITETIPEYTQGVVSGEVKIMSGSTPYVKYGNYLTVLSTSLLLLLGFFLRRRDFR</sequence>
<dbReference type="PROSITE" id="PS51257">
    <property type="entry name" value="PROKAR_LIPOPROTEIN"/>
    <property type="match status" value="1"/>
</dbReference>
<feature type="transmembrane region" description="Helical" evidence="9">
    <location>
        <begin position="85"/>
        <end position="109"/>
    </location>
</feature>
<evidence type="ECO:0000256" key="2">
    <source>
        <dbReference type="ARBA" id="ARBA00010065"/>
    </source>
</evidence>
<organism evidence="11 12">
    <name type="scientific">Leucothrix arctica</name>
    <dbReference type="NCBI Taxonomy" id="1481894"/>
    <lineage>
        <taxon>Bacteria</taxon>
        <taxon>Pseudomonadati</taxon>
        <taxon>Pseudomonadota</taxon>
        <taxon>Gammaproteobacteria</taxon>
        <taxon>Thiotrichales</taxon>
        <taxon>Thiotrichaceae</taxon>
        <taxon>Leucothrix</taxon>
    </lineage>
</organism>
<gene>
    <name evidence="9" type="primary">lnt</name>
    <name evidence="11" type="ORF">DKT75_03815</name>
</gene>